<dbReference type="AlphaFoldDB" id="A0A1D0CKX2"/>
<accession>A0A1D0CKX2</accession>
<dbReference type="Proteomes" id="UP000255140">
    <property type="component" value="Unassembled WGS sequence"/>
</dbReference>
<dbReference type="Proteomes" id="UP000254076">
    <property type="component" value="Unassembled WGS sequence"/>
</dbReference>
<dbReference type="EMBL" id="UHEW01000005">
    <property type="protein sequence ID" value="SUN27629.1"/>
    <property type="molecule type" value="Genomic_DNA"/>
</dbReference>
<comment type="caution">
    <text evidence="1">The sequence shown here is derived from an EMBL/GenBank/DDBJ whole genome shotgun (WGS) entry which is preliminary data.</text>
</comment>
<reference evidence="4 5" key="1">
    <citation type="submission" date="2018-06" db="EMBL/GenBank/DDBJ databases">
        <authorList>
            <consortium name="Pathogen Informatics"/>
            <person name="Doyle S."/>
        </authorList>
    </citation>
    <scope>NUCLEOTIDE SEQUENCE [LARGE SCALE GENOMIC DNA]</scope>
    <source>
        <strain evidence="1 4">NCTC8181</strain>
        <strain evidence="2 5">NCTC8185</strain>
        <strain evidence="3 6">NCTC9828</strain>
    </source>
</reference>
<dbReference type="SUPFAM" id="SSF81301">
    <property type="entry name" value="Nucleotidyltransferase"/>
    <property type="match status" value="1"/>
</dbReference>
<evidence type="ECO:0000313" key="5">
    <source>
        <dbReference type="Proteomes" id="UP000254076"/>
    </source>
</evidence>
<evidence type="ECO:0000313" key="6">
    <source>
        <dbReference type="Proteomes" id="UP000255140"/>
    </source>
</evidence>
<sequence length="38" mass="4444">MRDEQEIYNLVLNIANRDKRIEAVLLNGSRANPKCTER</sequence>
<evidence type="ECO:0000313" key="2">
    <source>
        <dbReference type="EMBL" id="SUN13893.1"/>
    </source>
</evidence>
<dbReference type="Pfam" id="PF04439">
    <property type="entry name" value="Adenyl_transf"/>
    <property type="match status" value="1"/>
</dbReference>
<dbReference type="Proteomes" id="UP000250200">
    <property type="component" value="Unassembled WGS sequence"/>
</dbReference>
<evidence type="ECO:0000313" key="4">
    <source>
        <dbReference type="Proteomes" id="UP000250200"/>
    </source>
</evidence>
<gene>
    <name evidence="1" type="ORF">NCTC8181_01285</name>
    <name evidence="2" type="ORF">NCTC8185_01160</name>
    <name evidence="3" type="ORF">NCTC9828_00430</name>
</gene>
<organism evidence="1 4">
    <name type="scientific">Streptococcus agalactiae</name>
    <dbReference type="NCBI Taxonomy" id="1311"/>
    <lineage>
        <taxon>Bacteria</taxon>
        <taxon>Bacillati</taxon>
        <taxon>Bacillota</taxon>
        <taxon>Bacilli</taxon>
        <taxon>Lactobacillales</taxon>
        <taxon>Streptococcaceae</taxon>
        <taxon>Streptococcus</taxon>
    </lineage>
</organism>
<dbReference type="EMBL" id="UHEQ01000004">
    <property type="protein sequence ID" value="SUN13893.1"/>
    <property type="molecule type" value="Genomic_DNA"/>
</dbReference>
<protein>
    <submittedName>
        <fullName evidence="1">Aminoglycoside 6-adenylyltranserase</fullName>
    </submittedName>
</protein>
<dbReference type="Gene3D" id="3.30.460.10">
    <property type="entry name" value="Beta Polymerase, domain 2"/>
    <property type="match status" value="1"/>
</dbReference>
<dbReference type="InterPro" id="IPR007530">
    <property type="entry name" value="Aminoglycoside_adenylylTfrase"/>
</dbReference>
<proteinExistence type="predicted"/>
<evidence type="ECO:0000313" key="3">
    <source>
        <dbReference type="EMBL" id="SUN27629.1"/>
    </source>
</evidence>
<dbReference type="EMBL" id="UAVB01000001">
    <property type="protein sequence ID" value="SQA18239.1"/>
    <property type="molecule type" value="Genomic_DNA"/>
</dbReference>
<name>A0A1D0CKX2_STRAG</name>
<dbReference type="InterPro" id="IPR043519">
    <property type="entry name" value="NT_sf"/>
</dbReference>
<evidence type="ECO:0000313" key="1">
    <source>
        <dbReference type="EMBL" id="SQA18239.1"/>
    </source>
</evidence>